<reference evidence="1 2" key="1">
    <citation type="submission" date="2019-07" db="EMBL/GenBank/DDBJ databases">
        <title>Genome sequencing of lignin-degrading bacterial isolates.</title>
        <authorList>
            <person name="Gladden J."/>
        </authorList>
    </citation>
    <scope>NUCLEOTIDE SEQUENCE [LARGE SCALE GENOMIC DNA]</scope>
    <source>
        <strain evidence="1 2">J45</strain>
    </source>
</reference>
<dbReference type="GO" id="GO:0016740">
    <property type="term" value="F:transferase activity"/>
    <property type="evidence" value="ECO:0007669"/>
    <property type="project" value="UniProtKB-KW"/>
</dbReference>
<dbReference type="AlphaFoldDB" id="A0A562E860"/>
<dbReference type="PANTHER" id="PTHR48228">
    <property type="entry name" value="SUCCINYL-COA--D-CITRAMALATE COA-TRANSFERASE"/>
    <property type="match status" value="1"/>
</dbReference>
<dbReference type="Gene3D" id="3.40.50.10540">
    <property type="entry name" value="Crotonobetainyl-coa:carnitine coa-transferase, domain 1"/>
    <property type="match status" value="1"/>
</dbReference>
<name>A0A562E860_RHORH</name>
<dbReference type="InterPro" id="IPR023606">
    <property type="entry name" value="CoA-Trfase_III_dom_1_sf"/>
</dbReference>
<dbReference type="Pfam" id="PF02515">
    <property type="entry name" value="CoA_transf_3"/>
    <property type="match status" value="1"/>
</dbReference>
<dbReference type="Gene3D" id="3.30.1540.10">
    <property type="entry name" value="formyl-coa transferase, domain 3"/>
    <property type="match status" value="1"/>
</dbReference>
<protein>
    <submittedName>
        <fullName evidence="1">Crotonobetainyl-CoA:carnitine CoA-transferase CaiB-like acyl-CoA transferase</fullName>
    </submittedName>
</protein>
<dbReference type="RefSeq" id="WP_145691408.1">
    <property type="nucleotide sequence ID" value="NZ_VLJT01000013.1"/>
</dbReference>
<dbReference type="InterPro" id="IPR050509">
    <property type="entry name" value="CoA-transferase_III"/>
</dbReference>
<dbReference type="PANTHER" id="PTHR48228:SF2">
    <property type="entry name" value="E-CINNAMOYL-COA:R-PHENYLLACTATE COA TRANSFERASE LARGE SUBUNIT"/>
    <property type="match status" value="1"/>
</dbReference>
<organism evidence="1 2">
    <name type="scientific">Rhodococcus rhodochrous J45</name>
    <dbReference type="NCBI Taxonomy" id="935266"/>
    <lineage>
        <taxon>Bacteria</taxon>
        <taxon>Bacillati</taxon>
        <taxon>Actinomycetota</taxon>
        <taxon>Actinomycetes</taxon>
        <taxon>Mycobacteriales</taxon>
        <taxon>Nocardiaceae</taxon>
        <taxon>Rhodococcus</taxon>
    </lineage>
</organism>
<dbReference type="Proteomes" id="UP000317573">
    <property type="component" value="Unassembled WGS sequence"/>
</dbReference>
<evidence type="ECO:0000313" key="1">
    <source>
        <dbReference type="EMBL" id="TWH17961.1"/>
    </source>
</evidence>
<dbReference type="InterPro" id="IPR003673">
    <property type="entry name" value="CoA-Trfase_fam_III"/>
</dbReference>
<proteinExistence type="predicted"/>
<dbReference type="EMBL" id="VLJT01000013">
    <property type="protein sequence ID" value="TWH17961.1"/>
    <property type="molecule type" value="Genomic_DNA"/>
</dbReference>
<accession>A0A562E860</accession>
<dbReference type="InterPro" id="IPR044855">
    <property type="entry name" value="CoA-Trfase_III_dom3_sf"/>
</dbReference>
<gene>
    <name evidence="1" type="ORF">L618_001600000050</name>
</gene>
<comment type="caution">
    <text evidence="1">The sequence shown here is derived from an EMBL/GenBank/DDBJ whole genome shotgun (WGS) entry which is preliminary data.</text>
</comment>
<evidence type="ECO:0000313" key="2">
    <source>
        <dbReference type="Proteomes" id="UP000317573"/>
    </source>
</evidence>
<keyword evidence="1" id="KW-0808">Transferase</keyword>
<dbReference type="SUPFAM" id="SSF89796">
    <property type="entry name" value="CoA-transferase family III (CaiB/BaiF)"/>
    <property type="match status" value="1"/>
</dbReference>
<sequence>MHRPLEGIRILEVAQFTYVPAAGAVLADWGADIIKVEHAENGDAQRGLVRVLGLAAGKGGSSFAPIMEGPNRSKRSIGIDLAKPEARPVLEELIRRSDVFLTNYLPTPRAKLGITLEEVRAINPDIIYVTGSGFGSQGPDADKGAYDATGFWARGGSADGVMGASADRMAFMPAGAYGDNIGGMTIAGGIAAAIAGRERTGEPSVVDVSLLGVGAWATQFSVNLALLTGQAPVRDDKTTAAPGNPLTGSYRTSDGRWLQFSMLQPTRFWNEFVTLIGLEELVDDPRFATMEAIFEHNEQIFEMFAEAIAKRPYAEWVETLASLSGPWAPVQNGWEIGHDEALIANGRIVDVVDADGQTQKLVANPVKFDDAPVRMTRAPQFAEHTDDILRELGWDDDTLIELKIAGAVT</sequence>